<keyword evidence="10" id="KW-1185">Reference proteome</keyword>
<keyword evidence="4" id="KW-0547">Nucleotide-binding</keyword>
<dbReference type="EC" id="2.7.11.1" evidence="1"/>
<dbReference type="PROSITE" id="PS50011">
    <property type="entry name" value="PROTEIN_KINASE_DOM"/>
    <property type="match status" value="1"/>
</dbReference>
<keyword evidence="6" id="KW-0067">ATP-binding</keyword>
<comment type="caution">
    <text evidence="9">The sequence shown here is derived from an EMBL/GenBank/DDBJ whole genome shotgun (WGS) entry which is preliminary data.</text>
</comment>
<dbReference type="OrthoDB" id="3778994at2"/>
<evidence type="ECO:0000256" key="5">
    <source>
        <dbReference type="ARBA" id="ARBA00022777"/>
    </source>
</evidence>
<dbReference type="InterPro" id="IPR011009">
    <property type="entry name" value="Kinase-like_dom_sf"/>
</dbReference>
<evidence type="ECO:0000256" key="6">
    <source>
        <dbReference type="ARBA" id="ARBA00022840"/>
    </source>
</evidence>
<feature type="region of interest" description="Disordered" evidence="7">
    <location>
        <begin position="378"/>
        <end position="434"/>
    </location>
</feature>
<dbReference type="SMART" id="SM00220">
    <property type="entry name" value="S_TKc"/>
    <property type="match status" value="1"/>
</dbReference>
<protein>
    <recommendedName>
        <fullName evidence="1">non-specific serine/threonine protein kinase</fullName>
        <ecNumber evidence="1">2.7.11.1</ecNumber>
    </recommendedName>
</protein>
<dbReference type="Proteomes" id="UP000256485">
    <property type="component" value="Unassembled WGS sequence"/>
</dbReference>
<dbReference type="EMBL" id="QTUC01000001">
    <property type="protein sequence ID" value="REF34939.1"/>
    <property type="molecule type" value="Genomic_DNA"/>
</dbReference>
<dbReference type="SUPFAM" id="SSF56112">
    <property type="entry name" value="Protein kinase-like (PK-like)"/>
    <property type="match status" value="1"/>
</dbReference>
<gene>
    <name evidence="9" type="ORF">DFJ64_0305</name>
</gene>
<name>A0A3D9V0D2_THECX</name>
<evidence type="ECO:0000256" key="4">
    <source>
        <dbReference type="ARBA" id="ARBA00022741"/>
    </source>
</evidence>
<evidence type="ECO:0000313" key="9">
    <source>
        <dbReference type="EMBL" id="REF34939.1"/>
    </source>
</evidence>
<dbReference type="AlphaFoldDB" id="A0A3D9V0D2"/>
<accession>A0A3D9V0D2</accession>
<feature type="compositionally biased region" description="Low complexity" evidence="7">
    <location>
        <begin position="379"/>
        <end position="423"/>
    </location>
</feature>
<dbReference type="PANTHER" id="PTHR43289:SF6">
    <property type="entry name" value="SERINE_THREONINE-PROTEIN KINASE NEKL-3"/>
    <property type="match status" value="1"/>
</dbReference>
<keyword evidence="2 9" id="KW-0723">Serine/threonine-protein kinase</keyword>
<keyword evidence="5 9" id="KW-0418">Kinase</keyword>
<dbReference type="PANTHER" id="PTHR43289">
    <property type="entry name" value="MITOGEN-ACTIVATED PROTEIN KINASE KINASE KINASE 20-RELATED"/>
    <property type="match status" value="1"/>
</dbReference>
<dbReference type="Gene3D" id="1.10.510.10">
    <property type="entry name" value="Transferase(Phosphotransferase) domain 1"/>
    <property type="match status" value="1"/>
</dbReference>
<evidence type="ECO:0000313" key="10">
    <source>
        <dbReference type="Proteomes" id="UP000256485"/>
    </source>
</evidence>
<evidence type="ECO:0000256" key="1">
    <source>
        <dbReference type="ARBA" id="ARBA00012513"/>
    </source>
</evidence>
<sequence length="560" mass="57838">MRGDLRVPGYELGPLRDTGVGSETWHARSAVTGEEVLLKRLRLRADRTHDDVRRLLALLDSIGHPHLVRVRQMVPLGADVVLVLDRADGGSLDELLSGRGALDPGEVVTALAPVAEALAAVHEHGLVHGDVTPEAIVFTAEGRPLLADVGILGLVEGGDAPPSHGYADPATGGQPTPASDVYALAAVGHAALTGLQPRLGQPRMPLAEAAADLPSAMVHAVTVGLQPLPARRPDAAMFAELLYSACPPSPVRFPIGLVLGDADLAAMLGRTDDASSASDRADGSGGTHAGSADGSHRVEASTSAGHDAPPFREFTGVAAAIPAGAVDGADEDEDDTSRLRPVLLAGGGVALLLGGALAGGLAWAHLTPPTAPTVAQLDTGTRTRTSPPAGPAATATPTLVLMPPSTSATTPTATAESSPTAEPVPADPSETADPQARWRHVLTELDSRRARAFAESDPSLLASVYVSESDLLAADRTEIDKCVRAGCRVEGLRFEIKELDVASETDDKVVLVVTDQLQAYTIVSPSGVRTPQPAGPWTTRRITLVREPAAGWLIARIEAA</sequence>
<evidence type="ECO:0000256" key="2">
    <source>
        <dbReference type="ARBA" id="ARBA00022527"/>
    </source>
</evidence>
<dbReference type="InterPro" id="IPR000719">
    <property type="entry name" value="Prot_kinase_dom"/>
</dbReference>
<feature type="domain" description="Protein kinase" evidence="8">
    <location>
        <begin position="10"/>
        <end position="244"/>
    </location>
</feature>
<evidence type="ECO:0000256" key="7">
    <source>
        <dbReference type="SAM" id="MobiDB-lite"/>
    </source>
</evidence>
<proteinExistence type="predicted"/>
<evidence type="ECO:0000256" key="3">
    <source>
        <dbReference type="ARBA" id="ARBA00022679"/>
    </source>
</evidence>
<keyword evidence="3" id="KW-0808">Transferase</keyword>
<dbReference type="RefSeq" id="WP_115848813.1">
    <property type="nucleotide sequence ID" value="NZ_QTUC01000001.1"/>
</dbReference>
<dbReference type="GO" id="GO:0004674">
    <property type="term" value="F:protein serine/threonine kinase activity"/>
    <property type="evidence" value="ECO:0007669"/>
    <property type="project" value="UniProtKB-KW"/>
</dbReference>
<dbReference type="Pfam" id="PF00069">
    <property type="entry name" value="Pkinase"/>
    <property type="match status" value="1"/>
</dbReference>
<reference evidence="9 10" key="1">
    <citation type="submission" date="2018-08" db="EMBL/GenBank/DDBJ databases">
        <title>Sequencing the genomes of 1000 actinobacteria strains.</title>
        <authorList>
            <person name="Klenk H.-P."/>
        </authorList>
    </citation>
    <scope>NUCLEOTIDE SEQUENCE [LARGE SCALE GENOMIC DNA]</scope>
    <source>
        <strain evidence="9 10">DSM 22891</strain>
    </source>
</reference>
<dbReference type="GO" id="GO:0005524">
    <property type="term" value="F:ATP binding"/>
    <property type="evidence" value="ECO:0007669"/>
    <property type="project" value="UniProtKB-KW"/>
</dbReference>
<feature type="region of interest" description="Disordered" evidence="7">
    <location>
        <begin position="274"/>
        <end position="312"/>
    </location>
</feature>
<organism evidence="9 10">
    <name type="scientific">Thermasporomyces composti</name>
    <dbReference type="NCBI Taxonomy" id="696763"/>
    <lineage>
        <taxon>Bacteria</taxon>
        <taxon>Bacillati</taxon>
        <taxon>Actinomycetota</taxon>
        <taxon>Actinomycetes</taxon>
        <taxon>Propionibacteriales</taxon>
        <taxon>Nocardioidaceae</taxon>
        <taxon>Thermasporomyces</taxon>
    </lineage>
</organism>
<evidence type="ECO:0000259" key="8">
    <source>
        <dbReference type="PROSITE" id="PS50011"/>
    </source>
</evidence>